<keyword evidence="9" id="KW-1185">Reference proteome</keyword>
<protein>
    <recommendedName>
        <fullName evidence="2 5">Basal-body rod modification protein FlgD</fullName>
    </recommendedName>
</protein>
<organism evidence="8 9">
    <name type="scientific">Variovorax humicola</name>
    <dbReference type="NCBI Taxonomy" id="1769758"/>
    <lineage>
        <taxon>Bacteria</taxon>
        <taxon>Pseudomonadati</taxon>
        <taxon>Pseudomonadota</taxon>
        <taxon>Betaproteobacteria</taxon>
        <taxon>Burkholderiales</taxon>
        <taxon>Comamonadaceae</taxon>
        <taxon>Variovorax</taxon>
    </lineage>
</organism>
<reference evidence="8 9" key="1">
    <citation type="submission" date="2024-03" db="EMBL/GenBank/DDBJ databases">
        <title>Novel species of the genus Variovorax.</title>
        <authorList>
            <person name="Liu Q."/>
            <person name="Xin Y.-H."/>
        </authorList>
    </citation>
    <scope>NUCLEOTIDE SEQUENCE [LARGE SCALE GENOMIC DNA]</scope>
    <source>
        <strain evidence="8 9">KACC 18501</strain>
    </source>
</reference>
<dbReference type="InterPro" id="IPR005648">
    <property type="entry name" value="FlgD"/>
</dbReference>
<sequence length="229" mass="23001">MTATSATAGLAGLAGTTKSYNITSSADPAAGTVATTGAADAQDRFLKLLVAQLNNQDPMNPMDNAQMTTQIAQINTVSGIQQLNDTMKAMAAQASATQMMQASGMVGRNVLAEGNQLAIDGSTAVGAVELDGAATDVKVQVLTPAGQVIDTVQLGALDAGQHGFTLDASAYPANTTLQFKVVATSGSAAVTSTALMRDKVVAVGSNGDGLTLTLLAAGTTPYAKVHTVL</sequence>
<name>A0ABU8W8C2_9BURK</name>
<accession>A0ABU8W8C2</accession>
<keyword evidence="8" id="KW-0966">Cell projection</keyword>
<evidence type="ECO:0000313" key="9">
    <source>
        <dbReference type="Proteomes" id="UP001363010"/>
    </source>
</evidence>
<evidence type="ECO:0000259" key="7">
    <source>
        <dbReference type="Pfam" id="PF13861"/>
    </source>
</evidence>
<dbReference type="Pfam" id="PF13861">
    <property type="entry name" value="FLgD_tudor"/>
    <property type="match status" value="1"/>
</dbReference>
<dbReference type="Gene3D" id="2.60.40.4070">
    <property type="match status" value="1"/>
</dbReference>
<comment type="similarity">
    <text evidence="1 5">Belongs to the FlgD family.</text>
</comment>
<keyword evidence="8" id="KW-0282">Flagellum</keyword>
<dbReference type="EMBL" id="JBBKZV010000031">
    <property type="protein sequence ID" value="MEJ8826269.1"/>
    <property type="molecule type" value="Genomic_DNA"/>
</dbReference>
<dbReference type="RefSeq" id="WP_340367306.1">
    <property type="nucleotide sequence ID" value="NZ_JBBKZV010000031.1"/>
</dbReference>
<evidence type="ECO:0000313" key="8">
    <source>
        <dbReference type="EMBL" id="MEJ8826269.1"/>
    </source>
</evidence>
<evidence type="ECO:0000256" key="3">
    <source>
        <dbReference type="ARBA" id="ARBA00022795"/>
    </source>
</evidence>
<evidence type="ECO:0000256" key="4">
    <source>
        <dbReference type="ARBA" id="ARBA00024746"/>
    </source>
</evidence>
<dbReference type="InterPro" id="IPR025963">
    <property type="entry name" value="FLgD_Tudor"/>
</dbReference>
<gene>
    <name evidence="8" type="ORF">WKW80_30320</name>
</gene>
<dbReference type="Proteomes" id="UP001363010">
    <property type="component" value="Unassembled WGS sequence"/>
</dbReference>
<evidence type="ECO:0000256" key="5">
    <source>
        <dbReference type="RuleBase" id="RU362076"/>
    </source>
</evidence>
<evidence type="ECO:0000256" key="2">
    <source>
        <dbReference type="ARBA" id="ARBA00016013"/>
    </source>
</evidence>
<dbReference type="Pfam" id="PF03963">
    <property type="entry name" value="FlgD"/>
    <property type="match status" value="1"/>
</dbReference>
<keyword evidence="8" id="KW-0969">Cilium</keyword>
<comment type="function">
    <text evidence="4 5">Required for flagellar hook formation. May act as a scaffolding protein.</text>
</comment>
<dbReference type="Gene3D" id="2.30.30.910">
    <property type="match status" value="1"/>
</dbReference>
<evidence type="ECO:0000256" key="1">
    <source>
        <dbReference type="ARBA" id="ARBA00010577"/>
    </source>
</evidence>
<keyword evidence="3 5" id="KW-1005">Bacterial flagellum biogenesis</keyword>
<dbReference type="Pfam" id="PF13860">
    <property type="entry name" value="FlgD_ig"/>
    <property type="match status" value="1"/>
</dbReference>
<comment type="caution">
    <text evidence="8">The sequence shown here is derived from an EMBL/GenBank/DDBJ whole genome shotgun (WGS) entry which is preliminary data.</text>
</comment>
<feature type="domain" description="FlgD Tudor-like" evidence="7">
    <location>
        <begin position="98"/>
        <end position="225"/>
    </location>
</feature>
<proteinExistence type="inferred from homology"/>
<feature type="domain" description="FlgD/Vpr Ig-like" evidence="6">
    <location>
        <begin position="114"/>
        <end position="186"/>
    </location>
</feature>
<evidence type="ECO:0000259" key="6">
    <source>
        <dbReference type="Pfam" id="PF13860"/>
    </source>
</evidence>
<dbReference type="InterPro" id="IPR025965">
    <property type="entry name" value="FlgD/Vpr_Ig-like"/>
</dbReference>